<dbReference type="Pfam" id="PF13350">
    <property type="entry name" value="Y_phosphatase3"/>
    <property type="match status" value="1"/>
</dbReference>
<dbReference type="PANTHER" id="PTHR31126:SF1">
    <property type="entry name" value="TYROSINE SPECIFIC PROTEIN PHOSPHATASES DOMAIN-CONTAINING PROTEIN"/>
    <property type="match status" value="1"/>
</dbReference>
<dbReference type="InterPro" id="IPR016130">
    <property type="entry name" value="Tyr_Pase_AS"/>
</dbReference>
<feature type="domain" description="Tyrosine specific protein phosphatases" evidence="1">
    <location>
        <begin position="157"/>
        <end position="186"/>
    </location>
</feature>
<evidence type="ECO:0000313" key="3">
    <source>
        <dbReference type="Proteomes" id="UP001447188"/>
    </source>
</evidence>
<proteinExistence type="predicted"/>
<dbReference type="PROSITE" id="PS50056">
    <property type="entry name" value="TYR_PHOSPHATASE_2"/>
    <property type="match status" value="1"/>
</dbReference>
<dbReference type="InterPro" id="IPR026893">
    <property type="entry name" value="Tyr/Ser_Pase_IphP-type"/>
</dbReference>
<dbReference type="InterPro" id="IPR029021">
    <property type="entry name" value="Prot-tyrosine_phosphatase-like"/>
</dbReference>
<reference evidence="2 3" key="1">
    <citation type="submission" date="2024-02" db="EMBL/GenBank/DDBJ databases">
        <title>Discinaceae phylogenomics.</title>
        <authorList>
            <person name="Dirks A.C."/>
            <person name="James T.Y."/>
        </authorList>
    </citation>
    <scope>NUCLEOTIDE SEQUENCE [LARGE SCALE GENOMIC DNA]</scope>
    <source>
        <strain evidence="2 3">ACD0624</strain>
    </source>
</reference>
<dbReference type="InterPro" id="IPR000387">
    <property type="entry name" value="Tyr_Pase_dom"/>
</dbReference>
<keyword evidence="3" id="KW-1185">Reference proteome</keyword>
<dbReference type="Gene3D" id="3.90.190.10">
    <property type="entry name" value="Protein tyrosine phosphatase superfamily"/>
    <property type="match status" value="1"/>
</dbReference>
<evidence type="ECO:0000313" key="2">
    <source>
        <dbReference type="EMBL" id="KAL0637413.1"/>
    </source>
</evidence>
<comment type="caution">
    <text evidence="2">The sequence shown here is derived from an EMBL/GenBank/DDBJ whole genome shotgun (WGS) entry which is preliminary data.</text>
</comment>
<dbReference type="PROSITE" id="PS00383">
    <property type="entry name" value="TYR_PHOSPHATASE_1"/>
    <property type="match status" value="1"/>
</dbReference>
<dbReference type="PANTHER" id="PTHR31126">
    <property type="entry name" value="TYROSINE-PROTEIN PHOSPHATASE"/>
    <property type="match status" value="1"/>
</dbReference>
<dbReference type="EMBL" id="JBBBZM010000035">
    <property type="protein sequence ID" value="KAL0637413.1"/>
    <property type="molecule type" value="Genomic_DNA"/>
</dbReference>
<organism evidence="2 3">
    <name type="scientific">Discina gigas</name>
    <dbReference type="NCBI Taxonomy" id="1032678"/>
    <lineage>
        <taxon>Eukaryota</taxon>
        <taxon>Fungi</taxon>
        <taxon>Dikarya</taxon>
        <taxon>Ascomycota</taxon>
        <taxon>Pezizomycotina</taxon>
        <taxon>Pezizomycetes</taxon>
        <taxon>Pezizales</taxon>
        <taxon>Discinaceae</taxon>
        <taxon>Discina</taxon>
    </lineage>
</organism>
<sequence length="295" mass="32302">MASKGTTPDFPVLSRPPWESVSGICNFRDLGGYPIVGSTGSVKRSIIFRSIEPNHVRGEGIQTLTSKLGITSSYDLRSRREVELAEAASPNPDIPSITKNLVPVFGDQDMNLEALNIRYKYYTSGDLASAYRLILGAAGPLAYRSIFMHLLTRPADPLLIHCTAGKDRTGVVCALILTLAGVEDKIVAEEYALTTVGLIGFKEVIKKRLEVIPMFAKGDESARAAMDNLLSSTVETMMTTLAIIREEFGGVEAYLQNECGFTLEEVQKIRRNVTSDEPPRFRLDTEGNIVLVGDQ</sequence>
<accession>A0ABR3GNF9</accession>
<gene>
    <name evidence="2" type="ORF">Q9L58_003616</name>
</gene>
<evidence type="ECO:0000259" key="1">
    <source>
        <dbReference type="PROSITE" id="PS50056"/>
    </source>
</evidence>
<name>A0ABR3GNF9_9PEZI</name>
<dbReference type="Proteomes" id="UP001447188">
    <property type="component" value="Unassembled WGS sequence"/>
</dbReference>
<protein>
    <recommendedName>
        <fullName evidence="1">Tyrosine specific protein phosphatases domain-containing protein</fullName>
    </recommendedName>
</protein>
<dbReference type="SUPFAM" id="SSF52799">
    <property type="entry name" value="(Phosphotyrosine protein) phosphatases II"/>
    <property type="match status" value="1"/>
</dbReference>